<dbReference type="EMBL" id="KI397474">
    <property type="protein sequence ID" value="ERM95674.1"/>
    <property type="molecule type" value="Genomic_DNA"/>
</dbReference>
<gene>
    <name evidence="1" type="ORF">AMTR_s00023p00204740</name>
</gene>
<organism evidence="1 2">
    <name type="scientific">Amborella trichopoda</name>
    <dbReference type="NCBI Taxonomy" id="13333"/>
    <lineage>
        <taxon>Eukaryota</taxon>
        <taxon>Viridiplantae</taxon>
        <taxon>Streptophyta</taxon>
        <taxon>Embryophyta</taxon>
        <taxon>Tracheophyta</taxon>
        <taxon>Spermatophyta</taxon>
        <taxon>Magnoliopsida</taxon>
        <taxon>Amborellales</taxon>
        <taxon>Amborellaceae</taxon>
        <taxon>Amborella</taxon>
    </lineage>
</organism>
<reference evidence="2" key="1">
    <citation type="journal article" date="2013" name="Science">
        <title>The Amborella genome and the evolution of flowering plants.</title>
        <authorList>
            <consortium name="Amborella Genome Project"/>
        </authorList>
    </citation>
    <scope>NUCLEOTIDE SEQUENCE [LARGE SCALE GENOMIC DNA]</scope>
</reference>
<accession>W1NKE4</accession>
<name>W1NKE4_AMBTC</name>
<protein>
    <submittedName>
        <fullName evidence="1">Uncharacterized protein</fullName>
    </submittedName>
</protein>
<sequence>MIRICGDERVWNKGVDIDKIEAERVSMGLSTNRGLRLEETGEREVIRPKIGRNKERERFTGFGVEIMERESNEEGVEGEEVGLRDERENEAGCTLHRERAVWMQGKGEGRWRGV</sequence>
<dbReference type="AlphaFoldDB" id="W1NKE4"/>
<evidence type="ECO:0000313" key="1">
    <source>
        <dbReference type="EMBL" id="ERM95674.1"/>
    </source>
</evidence>
<keyword evidence="2" id="KW-1185">Reference proteome</keyword>
<proteinExistence type="predicted"/>
<dbReference type="Proteomes" id="UP000017836">
    <property type="component" value="Unassembled WGS sequence"/>
</dbReference>
<evidence type="ECO:0000313" key="2">
    <source>
        <dbReference type="Proteomes" id="UP000017836"/>
    </source>
</evidence>
<dbReference type="Gramene" id="ERM95674">
    <property type="protein sequence ID" value="ERM95674"/>
    <property type="gene ID" value="AMTR_s00023p00204740"/>
</dbReference>
<dbReference type="HOGENOM" id="CLU_2124405_0_0_1"/>